<dbReference type="RefSeq" id="WP_152577248.1">
    <property type="nucleotide sequence ID" value="NZ_JAATJI010000001.1"/>
</dbReference>
<dbReference type="AlphaFoldDB" id="A0A7C9LFL6"/>
<dbReference type="Proteomes" id="UP000481327">
    <property type="component" value="Unassembled WGS sequence"/>
</dbReference>
<keyword evidence="2" id="KW-1185">Reference proteome</keyword>
<dbReference type="GO" id="GO:0016740">
    <property type="term" value="F:transferase activity"/>
    <property type="evidence" value="ECO:0007669"/>
    <property type="project" value="UniProtKB-KW"/>
</dbReference>
<name>A0A7C9LFL6_9SPHN</name>
<dbReference type="EMBL" id="WIOL01000002">
    <property type="protein sequence ID" value="MQT16787.1"/>
    <property type="molecule type" value="Genomic_DNA"/>
</dbReference>
<proteinExistence type="predicted"/>
<keyword evidence="1" id="KW-0808">Transferase</keyword>
<accession>A0A7C9LFL6</accession>
<protein>
    <submittedName>
        <fullName evidence="1">UDP-N-acetylglucosamine--LPS N-acetylglucosamine transferase</fullName>
    </submittedName>
</protein>
<dbReference type="SUPFAM" id="SSF53756">
    <property type="entry name" value="UDP-Glycosyltransferase/glycogen phosphorylase"/>
    <property type="match status" value="1"/>
</dbReference>
<evidence type="ECO:0000313" key="1">
    <source>
        <dbReference type="EMBL" id="MQT16787.1"/>
    </source>
</evidence>
<gene>
    <name evidence="1" type="ORF">F3168_05910</name>
</gene>
<comment type="caution">
    <text evidence="1">The sequence shown here is derived from an EMBL/GenBank/DDBJ whole genome shotgun (WGS) entry which is preliminary data.</text>
</comment>
<evidence type="ECO:0000313" key="2">
    <source>
        <dbReference type="Proteomes" id="UP000481327"/>
    </source>
</evidence>
<sequence length="149" mass="16075">MARKRILAIASGGGHFVQLLRLRPAWDGHDVTYATVHAASAVDVAPAPLLTFRDVSRADWWRLPLTLWDALRILAKVRPQVIVTTGALPPLVVLTLARGLGIRTLWVDSIANSEVLSGSGRHAGKVATAVVTQWPQLAEPGVDHWGSVL</sequence>
<dbReference type="Gene3D" id="3.40.50.2000">
    <property type="entry name" value="Glycogen Phosphorylase B"/>
    <property type="match status" value="1"/>
</dbReference>
<reference evidence="1 2" key="1">
    <citation type="submission" date="2019-09" db="EMBL/GenBank/DDBJ databases">
        <title>Polymorphobacter sp. isolated from a lake in China.</title>
        <authorList>
            <person name="Liu Z."/>
        </authorList>
    </citation>
    <scope>NUCLEOTIDE SEQUENCE [LARGE SCALE GENOMIC DNA]</scope>
    <source>
        <strain evidence="1 2">D40P</strain>
    </source>
</reference>
<organism evidence="1 2">
    <name type="scientific">Sandarakinorhabdus fusca</name>
    <dbReference type="NCBI Taxonomy" id="1439888"/>
    <lineage>
        <taxon>Bacteria</taxon>
        <taxon>Pseudomonadati</taxon>
        <taxon>Pseudomonadota</taxon>
        <taxon>Alphaproteobacteria</taxon>
        <taxon>Sphingomonadales</taxon>
        <taxon>Sphingosinicellaceae</taxon>
        <taxon>Sandarakinorhabdus</taxon>
    </lineage>
</organism>